<dbReference type="PANTHER" id="PTHR43103:SF3">
    <property type="entry name" value="ADP-L-GLYCERO-D-MANNO-HEPTOSE-6-EPIMERASE"/>
    <property type="match status" value="1"/>
</dbReference>
<keyword evidence="1" id="KW-0521">NADP</keyword>
<organism evidence="4 5">
    <name type="scientific">Bondarzewia mesenterica</name>
    <dbReference type="NCBI Taxonomy" id="1095465"/>
    <lineage>
        <taxon>Eukaryota</taxon>
        <taxon>Fungi</taxon>
        <taxon>Dikarya</taxon>
        <taxon>Basidiomycota</taxon>
        <taxon>Agaricomycotina</taxon>
        <taxon>Agaricomycetes</taxon>
        <taxon>Russulales</taxon>
        <taxon>Bondarzewiaceae</taxon>
        <taxon>Bondarzewia</taxon>
    </lineage>
</organism>
<dbReference type="PANTHER" id="PTHR43103">
    <property type="entry name" value="NUCLEOSIDE-DIPHOSPHATE-SUGAR EPIMERASE"/>
    <property type="match status" value="1"/>
</dbReference>
<evidence type="ECO:0000256" key="2">
    <source>
        <dbReference type="ARBA" id="ARBA00023277"/>
    </source>
</evidence>
<accession>A0A4S4M283</accession>
<feature type="domain" description="NAD-dependent epimerase/dehydratase" evidence="3">
    <location>
        <begin position="13"/>
        <end position="222"/>
    </location>
</feature>
<sequence>MSSPTTSTTKSVVLITGAAGWLGGLLAKALLTDHETPNLHLILADVIPPRAPCDNAICLQADLTTQAGIDALFTTAHGVPDTIYAMHGIMSRGSEDDFDLGLKVSTADPRTVNVDSIRLLLDAARYRGSTLPTPIRFIFTSSLAVYGGQLPEVVTPDTIATPEGAYGTGKLTSELLINEYTRRGFIDGRILRLPTIVVRPGPPSNATSAFLSGIVREPLKGESTTCPIGSSPSDPAVDALHAWVASPPTTVRNLVRAKHVLASALRKHSRVICLPGFTASVRDILNALERVAGAPALARVSFADDPVNRAIVSSWPARFDNAYALSLGFVVDEGGMESAVRQFYEDVKAGIA</sequence>
<keyword evidence="5" id="KW-1185">Reference proteome</keyword>
<evidence type="ECO:0000256" key="1">
    <source>
        <dbReference type="ARBA" id="ARBA00022857"/>
    </source>
</evidence>
<evidence type="ECO:0000313" key="5">
    <source>
        <dbReference type="Proteomes" id="UP000310158"/>
    </source>
</evidence>
<dbReference type="InterPro" id="IPR036291">
    <property type="entry name" value="NAD(P)-bd_dom_sf"/>
</dbReference>
<name>A0A4S4M283_9AGAM</name>
<dbReference type="Gene3D" id="3.40.50.720">
    <property type="entry name" value="NAD(P)-binding Rossmann-like Domain"/>
    <property type="match status" value="1"/>
</dbReference>
<dbReference type="EMBL" id="SGPL01000054">
    <property type="protein sequence ID" value="THH19144.1"/>
    <property type="molecule type" value="Genomic_DNA"/>
</dbReference>
<proteinExistence type="predicted"/>
<gene>
    <name evidence="4" type="ORF">EW146_g1972</name>
</gene>
<reference evidence="4 5" key="1">
    <citation type="submission" date="2019-02" db="EMBL/GenBank/DDBJ databases">
        <title>Genome sequencing of the rare red list fungi Bondarzewia mesenterica.</title>
        <authorList>
            <person name="Buettner E."/>
            <person name="Kellner H."/>
        </authorList>
    </citation>
    <scope>NUCLEOTIDE SEQUENCE [LARGE SCALE GENOMIC DNA]</scope>
    <source>
        <strain evidence="4 5">DSM 108281</strain>
    </source>
</reference>
<dbReference type="OrthoDB" id="16464at2759"/>
<keyword evidence="2" id="KW-0119">Carbohydrate metabolism</keyword>
<dbReference type="Pfam" id="PF01370">
    <property type="entry name" value="Epimerase"/>
    <property type="match status" value="1"/>
</dbReference>
<evidence type="ECO:0000259" key="3">
    <source>
        <dbReference type="Pfam" id="PF01370"/>
    </source>
</evidence>
<comment type="caution">
    <text evidence="4">The sequence shown here is derived from an EMBL/GenBank/DDBJ whole genome shotgun (WGS) entry which is preliminary data.</text>
</comment>
<dbReference type="InterPro" id="IPR001509">
    <property type="entry name" value="Epimerase_deHydtase"/>
</dbReference>
<dbReference type="Proteomes" id="UP000310158">
    <property type="component" value="Unassembled WGS sequence"/>
</dbReference>
<evidence type="ECO:0000313" key="4">
    <source>
        <dbReference type="EMBL" id="THH19144.1"/>
    </source>
</evidence>
<dbReference type="SUPFAM" id="SSF51735">
    <property type="entry name" value="NAD(P)-binding Rossmann-fold domains"/>
    <property type="match status" value="1"/>
</dbReference>
<protein>
    <recommendedName>
        <fullName evidence="3">NAD-dependent epimerase/dehydratase domain-containing protein</fullName>
    </recommendedName>
</protein>
<dbReference type="Gene3D" id="3.90.25.10">
    <property type="entry name" value="UDP-galactose 4-epimerase, domain 1"/>
    <property type="match status" value="1"/>
</dbReference>
<dbReference type="AlphaFoldDB" id="A0A4S4M283"/>